<accession>A0ABT3G7Y1</accession>
<dbReference type="EMBL" id="JAPDDR010000011">
    <property type="protein sequence ID" value="MCW1915963.1"/>
    <property type="molecule type" value="Genomic_DNA"/>
</dbReference>
<proteinExistence type="predicted"/>
<dbReference type="Proteomes" id="UP001165653">
    <property type="component" value="Unassembled WGS sequence"/>
</dbReference>
<evidence type="ECO:0000313" key="1">
    <source>
        <dbReference type="EMBL" id="MCW1915963.1"/>
    </source>
</evidence>
<name>A0ABT3G7Y1_9BACT</name>
<evidence type="ECO:0000313" key="2">
    <source>
        <dbReference type="Proteomes" id="UP001165653"/>
    </source>
</evidence>
<dbReference type="RefSeq" id="WP_264515527.1">
    <property type="nucleotide sequence ID" value="NZ_JAPDDR010000011.1"/>
</dbReference>
<gene>
    <name evidence="1" type="ORF">OJ996_20415</name>
</gene>
<organism evidence="1 2">
    <name type="scientific">Luteolibacter rhizosphaerae</name>
    <dbReference type="NCBI Taxonomy" id="2989719"/>
    <lineage>
        <taxon>Bacteria</taxon>
        <taxon>Pseudomonadati</taxon>
        <taxon>Verrucomicrobiota</taxon>
        <taxon>Verrucomicrobiia</taxon>
        <taxon>Verrucomicrobiales</taxon>
        <taxon>Verrucomicrobiaceae</taxon>
        <taxon>Luteolibacter</taxon>
    </lineage>
</organism>
<reference evidence="1" key="1">
    <citation type="submission" date="2022-10" db="EMBL/GenBank/DDBJ databases">
        <title>Luteolibacter sp. GHJ8, whole genome shotgun sequencing project.</title>
        <authorList>
            <person name="Zhao G."/>
            <person name="Shen L."/>
        </authorList>
    </citation>
    <scope>NUCLEOTIDE SEQUENCE</scope>
    <source>
        <strain evidence="1">GHJ8</strain>
    </source>
</reference>
<protein>
    <submittedName>
        <fullName evidence="1">Uncharacterized protein</fullName>
    </submittedName>
</protein>
<sequence length="83" mass="9365">MTSPPYSEVHFIGGPEDGRIISPDVLSEIRQGIPADDRSVIPVVMKMSEWEQPGDTEEIKLVGHYVARQVENNALQYVWARLD</sequence>
<comment type="caution">
    <text evidence="1">The sequence shown here is derived from an EMBL/GenBank/DDBJ whole genome shotgun (WGS) entry which is preliminary data.</text>
</comment>
<keyword evidence="2" id="KW-1185">Reference proteome</keyword>